<dbReference type="GO" id="GO:0004519">
    <property type="term" value="F:endonuclease activity"/>
    <property type="evidence" value="ECO:0007669"/>
    <property type="project" value="UniProtKB-KW"/>
</dbReference>
<protein>
    <submittedName>
        <fullName evidence="2">Type I restriction endonuclease subunit R</fullName>
    </submittedName>
</protein>
<keyword evidence="2" id="KW-0540">Nuclease</keyword>
<name>A0A3P1XU51_TANFO</name>
<evidence type="ECO:0000259" key="1">
    <source>
        <dbReference type="Pfam" id="PF01420"/>
    </source>
</evidence>
<dbReference type="GO" id="GO:0003677">
    <property type="term" value="F:DNA binding"/>
    <property type="evidence" value="ECO:0007669"/>
    <property type="project" value="InterPro"/>
</dbReference>
<dbReference type="Pfam" id="PF01420">
    <property type="entry name" value="Methylase_S"/>
    <property type="match status" value="2"/>
</dbReference>
<reference evidence="2 3" key="1">
    <citation type="submission" date="2018-11" db="EMBL/GenBank/DDBJ databases">
        <title>Genomes From Bacteria Associated with the Canine Oral Cavity: a Test Case for Automated Genome-Based Taxonomic Assignment.</title>
        <authorList>
            <person name="Coil D.A."/>
            <person name="Jospin G."/>
            <person name="Darling A.E."/>
            <person name="Wallis C."/>
            <person name="Davis I.J."/>
            <person name="Harris S."/>
            <person name="Eisen J.A."/>
            <person name="Holcombe L.J."/>
            <person name="O'Flynn C."/>
        </authorList>
    </citation>
    <scope>NUCLEOTIDE SEQUENCE [LARGE SCALE GENOMIC DNA]</scope>
    <source>
        <strain evidence="2 3">OH2617_COT-023</strain>
    </source>
</reference>
<dbReference type="EMBL" id="RQYS01000019">
    <property type="protein sequence ID" value="RRD62005.1"/>
    <property type="molecule type" value="Genomic_DNA"/>
</dbReference>
<organism evidence="2 3">
    <name type="scientific">Tannerella forsythia</name>
    <name type="common">Bacteroides forsythus</name>
    <dbReference type="NCBI Taxonomy" id="28112"/>
    <lineage>
        <taxon>Bacteria</taxon>
        <taxon>Pseudomonadati</taxon>
        <taxon>Bacteroidota</taxon>
        <taxon>Bacteroidia</taxon>
        <taxon>Bacteroidales</taxon>
        <taxon>Tannerellaceae</taxon>
        <taxon>Tannerella</taxon>
    </lineage>
</organism>
<comment type="caution">
    <text evidence="2">The sequence shown here is derived from an EMBL/GenBank/DDBJ whole genome shotgun (WGS) entry which is preliminary data.</text>
</comment>
<dbReference type="AlphaFoldDB" id="A0A3P1XU51"/>
<keyword evidence="2" id="KW-0378">Hydrolase</keyword>
<keyword evidence="2" id="KW-0255">Endonuclease</keyword>
<gene>
    <name evidence="2" type="ORF">EII40_05350</name>
</gene>
<proteinExistence type="predicted"/>
<evidence type="ECO:0000313" key="2">
    <source>
        <dbReference type="EMBL" id="RRD62005.1"/>
    </source>
</evidence>
<feature type="domain" description="Type I restriction modification DNA specificity" evidence="1">
    <location>
        <begin position="5"/>
        <end position="162"/>
    </location>
</feature>
<dbReference type="Proteomes" id="UP000278609">
    <property type="component" value="Unassembled WGS sequence"/>
</dbReference>
<dbReference type="RefSeq" id="WP_124751250.1">
    <property type="nucleotide sequence ID" value="NZ_RQYS01000019.1"/>
</dbReference>
<accession>A0A3P1XU51</accession>
<dbReference type="InterPro" id="IPR000055">
    <property type="entry name" value="Restrct_endonuc_typeI_TRD"/>
</dbReference>
<sequence length="382" mass="44132">MLESVEWGEYRLGDFFYIESTPSFNKDALTPGNEYDYVTRTSQNQGILQSTGFVNEENLNDAGTWSLGLLQMDFFYRRRPWYAGQFVRKIIPKIALTDGGVSFFSTILNKQKEILLSVLVRDVDEVFRNTTFSLPSCNGEVDYEFMERFIAKLNAARLAKLNAYLTITGLKDYTLTPEEEQALQCFESNLIEWSEYKMGKLFRRRDTKKLFYKAKGLPKEPKGEYTLPCLTSSFLNQGLNYYAPRKNATILKDVISIPSNSDVYRAYYQSRDFTVLSDAYAIEWVYGNIKISHKQYLFLVSSINQITDLPIYSYKNKLGGWSVVKEKDISLPILNDEIDYALMETLVSAIQKLVIKDVVLYTDREIETTKQVIDKTPKRNPI</sequence>
<feature type="domain" description="Type I restriction modification DNA specificity" evidence="1">
    <location>
        <begin position="192"/>
        <end position="352"/>
    </location>
</feature>
<evidence type="ECO:0000313" key="3">
    <source>
        <dbReference type="Proteomes" id="UP000278609"/>
    </source>
</evidence>
<dbReference type="OrthoDB" id="1100212at2"/>